<evidence type="ECO:0000256" key="1">
    <source>
        <dbReference type="ARBA" id="ARBA00004141"/>
    </source>
</evidence>
<feature type="transmembrane region" description="Helical" evidence="7">
    <location>
        <begin position="386"/>
        <end position="404"/>
    </location>
</feature>
<dbReference type="PANTHER" id="PTHR43791:SF103">
    <property type="entry name" value="MAJOR FACILITATOR SUPERFAMILY (MFS) PROFILE DOMAIN-CONTAINING PROTEIN-RELATED"/>
    <property type="match status" value="1"/>
</dbReference>
<dbReference type="OrthoDB" id="6730379at2759"/>
<keyword evidence="4 7" id="KW-1133">Transmembrane helix</keyword>
<feature type="transmembrane region" description="Helical" evidence="7">
    <location>
        <begin position="356"/>
        <end position="374"/>
    </location>
</feature>
<dbReference type="Pfam" id="PF07690">
    <property type="entry name" value="MFS_1"/>
    <property type="match status" value="1"/>
</dbReference>
<organism evidence="8 9">
    <name type="scientific">Oidiodendron maius (strain Zn)</name>
    <dbReference type="NCBI Taxonomy" id="913774"/>
    <lineage>
        <taxon>Eukaryota</taxon>
        <taxon>Fungi</taxon>
        <taxon>Dikarya</taxon>
        <taxon>Ascomycota</taxon>
        <taxon>Pezizomycotina</taxon>
        <taxon>Leotiomycetes</taxon>
        <taxon>Leotiomycetes incertae sedis</taxon>
        <taxon>Myxotrichaceae</taxon>
        <taxon>Oidiodendron</taxon>
    </lineage>
</organism>
<keyword evidence="9" id="KW-1185">Reference proteome</keyword>
<accession>A0A0C3G9B7</accession>
<dbReference type="HOGENOM" id="CLU_001265_0_5_1"/>
<dbReference type="GO" id="GO:0022857">
    <property type="term" value="F:transmembrane transporter activity"/>
    <property type="evidence" value="ECO:0007669"/>
    <property type="project" value="InterPro"/>
</dbReference>
<dbReference type="AlphaFoldDB" id="A0A0C3G9B7"/>
<evidence type="ECO:0008006" key="10">
    <source>
        <dbReference type="Google" id="ProtNLM"/>
    </source>
</evidence>
<dbReference type="Gene3D" id="1.20.1250.20">
    <property type="entry name" value="MFS general substrate transporter like domains"/>
    <property type="match status" value="1"/>
</dbReference>
<keyword evidence="2" id="KW-0813">Transport</keyword>
<evidence type="ECO:0000256" key="6">
    <source>
        <dbReference type="ARBA" id="ARBA00037968"/>
    </source>
</evidence>
<dbReference type="STRING" id="913774.A0A0C3G9B7"/>
<feature type="transmembrane region" description="Helical" evidence="7">
    <location>
        <begin position="49"/>
        <end position="67"/>
    </location>
</feature>
<dbReference type="GO" id="GO:0016020">
    <property type="term" value="C:membrane"/>
    <property type="evidence" value="ECO:0007669"/>
    <property type="project" value="UniProtKB-SubCell"/>
</dbReference>
<dbReference type="InterPro" id="IPR011701">
    <property type="entry name" value="MFS"/>
</dbReference>
<protein>
    <recommendedName>
        <fullName evidence="10">Major facilitator superfamily (MFS) profile domain-containing protein</fullName>
    </recommendedName>
</protein>
<dbReference type="PANTHER" id="PTHR43791">
    <property type="entry name" value="PERMEASE-RELATED"/>
    <property type="match status" value="1"/>
</dbReference>
<dbReference type="Proteomes" id="UP000054321">
    <property type="component" value="Unassembled WGS sequence"/>
</dbReference>
<name>A0A0C3G9B7_OIDMZ</name>
<keyword evidence="5 7" id="KW-0472">Membrane</keyword>
<feature type="transmembrane region" description="Helical" evidence="7">
    <location>
        <begin position="221"/>
        <end position="241"/>
    </location>
</feature>
<evidence type="ECO:0000256" key="7">
    <source>
        <dbReference type="SAM" id="Phobius"/>
    </source>
</evidence>
<dbReference type="InParanoid" id="A0A0C3G9B7"/>
<dbReference type="FunFam" id="1.20.1250.20:FF:000064">
    <property type="entry name" value="MFS allantoate transporter"/>
    <property type="match status" value="1"/>
</dbReference>
<evidence type="ECO:0000313" key="8">
    <source>
        <dbReference type="EMBL" id="KIM92805.1"/>
    </source>
</evidence>
<evidence type="ECO:0000256" key="5">
    <source>
        <dbReference type="ARBA" id="ARBA00023136"/>
    </source>
</evidence>
<sequence length="507" mass="57118">MGIVHVETNIGIDEIAPEKVATRNHDDALDIFDGDAESFEYTQKEANWVCWKIDLILLPMLTITYILNFLDKGQLSNASVFGLLQDTVRSENHLQGQQYSWTSSIFYFGFLVWEYPNSILMQKLPIGKWLGGMVFLWGISVAATAGAKNFAGLATARFFLAVFESTNGPIFTILIGQYYTRKEQPLRQCIWWAGAGVGGFIGDIIAYGLGHVHGALETWQYLFIVWGSITVLWGIVLFLFVPTSPMTAWFFTERERKIAVLRVIQNHTGIENRKYKLYQALECLRDPQAWLIFAISVLQCIPGGGLSAFNKIILTGLGYTNLEATIWSMPEHAIQLMSILIAGVISSYVPNSRCICMILSNICSMIGAILVNTLPKSHKLSRLGAVYALFTNTVSFILCLSLVSSNFAGFTKKSTITVMIFIGYCVGQIITPQFFLSSESPNYPTGFRSFYVSMALMIVCEFGLIIYLSWENHRRDKKAVANPDHRVRQSDFLDLTDWEQPGFRYLW</sequence>
<feature type="transmembrane region" description="Helical" evidence="7">
    <location>
        <begin position="416"/>
        <end position="436"/>
    </location>
</feature>
<comment type="subcellular location">
    <subcellularLocation>
        <location evidence="1">Membrane</location>
        <topology evidence="1">Multi-pass membrane protein</topology>
    </subcellularLocation>
</comment>
<dbReference type="InterPro" id="IPR036259">
    <property type="entry name" value="MFS_trans_sf"/>
</dbReference>
<evidence type="ECO:0000313" key="9">
    <source>
        <dbReference type="Proteomes" id="UP000054321"/>
    </source>
</evidence>
<reference evidence="9" key="2">
    <citation type="submission" date="2015-01" db="EMBL/GenBank/DDBJ databases">
        <title>Evolutionary Origins and Diversification of the Mycorrhizal Mutualists.</title>
        <authorList>
            <consortium name="DOE Joint Genome Institute"/>
            <consortium name="Mycorrhizal Genomics Consortium"/>
            <person name="Kohler A."/>
            <person name="Kuo A."/>
            <person name="Nagy L.G."/>
            <person name="Floudas D."/>
            <person name="Copeland A."/>
            <person name="Barry K.W."/>
            <person name="Cichocki N."/>
            <person name="Veneault-Fourrey C."/>
            <person name="LaButti K."/>
            <person name="Lindquist E.A."/>
            <person name="Lipzen A."/>
            <person name="Lundell T."/>
            <person name="Morin E."/>
            <person name="Murat C."/>
            <person name="Riley R."/>
            <person name="Ohm R."/>
            <person name="Sun H."/>
            <person name="Tunlid A."/>
            <person name="Henrissat B."/>
            <person name="Grigoriev I.V."/>
            <person name="Hibbett D.S."/>
            <person name="Martin F."/>
        </authorList>
    </citation>
    <scope>NUCLEOTIDE SEQUENCE [LARGE SCALE GENOMIC DNA]</scope>
    <source>
        <strain evidence="9">Zn</strain>
    </source>
</reference>
<evidence type="ECO:0000256" key="2">
    <source>
        <dbReference type="ARBA" id="ARBA00022448"/>
    </source>
</evidence>
<feature type="transmembrane region" description="Helical" evidence="7">
    <location>
        <begin position="333"/>
        <end position="349"/>
    </location>
</feature>
<evidence type="ECO:0000256" key="4">
    <source>
        <dbReference type="ARBA" id="ARBA00022989"/>
    </source>
</evidence>
<feature type="transmembrane region" description="Helical" evidence="7">
    <location>
        <begin position="190"/>
        <end position="209"/>
    </location>
</feature>
<comment type="similarity">
    <text evidence="6">Belongs to the major facilitator superfamily. Allantoate permease family.</text>
</comment>
<evidence type="ECO:0000256" key="3">
    <source>
        <dbReference type="ARBA" id="ARBA00022692"/>
    </source>
</evidence>
<feature type="transmembrane region" description="Helical" evidence="7">
    <location>
        <begin position="158"/>
        <end position="178"/>
    </location>
</feature>
<dbReference type="SUPFAM" id="SSF103473">
    <property type="entry name" value="MFS general substrate transporter"/>
    <property type="match status" value="1"/>
</dbReference>
<gene>
    <name evidence="8" type="ORF">OIDMADRAFT_46545</name>
</gene>
<reference evidence="8 9" key="1">
    <citation type="submission" date="2014-04" db="EMBL/GenBank/DDBJ databases">
        <authorList>
            <consortium name="DOE Joint Genome Institute"/>
            <person name="Kuo A."/>
            <person name="Martino E."/>
            <person name="Perotto S."/>
            <person name="Kohler A."/>
            <person name="Nagy L.G."/>
            <person name="Floudas D."/>
            <person name="Copeland A."/>
            <person name="Barry K.W."/>
            <person name="Cichocki N."/>
            <person name="Veneault-Fourrey C."/>
            <person name="LaButti K."/>
            <person name="Lindquist E.A."/>
            <person name="Lipzen A."/>
            <person name="Lundell T."/>
            <person name="Morin E."/>
            <person name="Murat C."/>
            <person name="Sun H."/>
            <person name="Tunlid A."/>
            <person name="Henrissat B."/>
            <person name="Grigoriev I.V."/>
            <person name="Hibbett D.S."/>
            <person name="Martin F."/>
            <person name="Nordberg H.P."/>
            <person name="Cantor M.N."/>
            <person name="Hua S.X."/>
        </authorList>
    </citation>
    <scope>NUCLEOTIDE SEQUENCE [LARGE SCALE GENOMIC DNA]</scope>
    <source>
        <strain evidence="8 9">Zn</strain>
    </source>
</reference>
<feature type="transmembrane region" description="Helical" evidence="7">
    <location>
        <begin position="448"/>
        <end position="468"/>
    </location>
</feature>
<proteinExistence type="inferred from homology"/>
<feature type="transmembrane region" description="Helical" evidence="7">
    <location>
        <begin position="127"/>
        <end position="146"/>
    </location>
</feature>
<keyword evidence="3 7" id="KW-0812">Transmembrane</keyword>
<dbReference type="EMBL" id="KN832905">
    <property type="protein sequence ID" value="KIM92805.1"/>
    <property type="molecule type" value="Genomic_DNA"/>
</dbReference>